<reference key="1">
    <citation type="submission" date="2009-07" db="EMBL/GenBank/DDBJ databases">
        <authorList>
            <person name="Genoscope - CEA"/>
        </authorList>
    </citation>
    <scope>NUCLEOTIDE SEQUENCE</scope>
    <source>
        <strain>3As</strain>
    </source>
</reference>
<dbReference type="Pfam" id="PF14743">
    <property type="entry name" value="DNA_ligase_OB_2"/>
    <property type="match status" value="1"/>
</dbReference>
<evidence type="ECO:0000259" key="7">
    <source>
        <dbReference type="Pfam" id="PF01068"/>
    </source>
</evidence>
<evidence type="ECO:0000256" key="2">
    <source>
        <dbReference type="ARBA" id="ARBA00022598"/>
    </source>
</evidence>
<dbReference type="AlphaFoldDB" id="D6CV64"/>
<dbReference type="Proteomes" id="UP000078599">
    <property type="component" value="Unassembled WGS sequence"/>
</dbReference>
<organism evidence="9 11">
    <name type="scientific">Thiomonas arsenitoxydans (strain DSM 22701 / CIP 110005 / 3As)</name>
    <dbReference type="NCBI Taxonomy" id="426114"/>
    <lineage>
        <taxon>Bacteria</taxon>
        <taxon>Pseudomonadati</taxon>
        <taxon>Pseudomonadota</taxon>
        <taxon>Betaproteobacteria</taxon>
        <taxon>Burkholderiales</taxon>
        <taxon>Thiomonas</taxon>
    </lineage>
</organism>
<reference evidence="10 12" key="4">
    <citation type="submission" date="2015-03" db="EMBL/GenBank/DDBJ databases">
        <authorList>
            <person name="Regsiter A."/>
            <person name="william w."/>
        </authorList>
    </citation>
    <scope>NUCLEOTIDE SEQUENCE [LARGE SCALE GENOMIC DNA]</scope>
    <source>
        <strain evidence="10 12">CB1</strain>
    </source>
</reference>
<dbReference type="SUPFAM" id="SSF56091">
    <property type="entry name" value="DNA ligase/mRNA capping enzyme, catalytic domain"/>
    <property type="match status" value="1"/>
</dbReference>
<dbReference type="Proteomes" id="UP000002372">
    <property type="component" value="Chromosome"/>
</dbReference>
<dbReference type="InterPro" id="IPR012310">
    <property type="entry name" value="DNA_ligase_ATP-dep_cent"/>
</dbReference>
<sequence>MRPSPRRFPAPTLAGLRPLLLCGVLLTNLPWAQAEAPSPPPPALLLAETASSQLDPAPYWVSEKLDGVRAFWDGRVLRFRSGNPVPAPAWFTAALPSQPLDGELWIARESFDQVSGIVRSNPPNDRDWKQVRYMVFELPNAPGSFTERIARMRTLVERAQAPWLQMVPQFRVPNSAALKQQLDKIVKAGGEGLMLHRADAPYQTGRQDVLLKLKPWQDAEATVIGYTPGKGKYAGLTGALNMQMPDGKIFRIGSGLSDALRRNPPPIGAQITYRYQSLTPSGLPRFARYLRVREKE</sequence>
<keyword evidence="4" id="KW-0227">DNA damage</keyword>
<accession>D6CV64</accession>
<keyword evidence="5" id="KW-0234">DNA repair</keyword>
<keyword evidence="3" id="KW-0235">DNA replication</keyword>
<dbReference type="NCBIfam" id="NF006592">
    <property type="entry name" value="PRK09125.1"/>
    <property type="match status" value="1"/>
</dbReference>
<dbReference type="InterPro" id="IPR050326">
    <property type="entry name" value="NAD_dep_DNA_ligaseB"/>
</dbReference>
<protein>
    <submittedName>
        <fullName evidence="9">ATP-dependent DNA ligase</fullName>
        <ecNumber evidence="9">6.5.1.1</ecNumber>
    </submittedName>
</protein>
<dbReference type="GO" id="GO:0006281">
    <property type="term" value="P:DNA repair"/>
    <property type="evidence" value="ECO:0007669"/>
    <property type="project" value="UniProtKB-KW"/>
</dbReference>
<evidence type="ECO:0000313" key="10">
    <source>
        <dbReference type="EMBL" id="CQR34928.1"/>
    </source>
</evidence>
<dbReference type="CDD" id="cd07896">
    <property type="entry name" value="Adenylation_kDNA_ligase_like"/>
    <property type="match status" value="1"/>
</dbReference>
<dbReference type="SUPFAM" id="SSF50249">
    <property type="entry name" value="Nucleic acid-binding proteins"/>
    <property type="match status" value="1"/>
</dbReference>
<comment type="cofactor">
    <cofactor evidence="1">
        <name>a divalent metal cation</name>
        <dbReference type="ChEBI" id="CHEBI:60240"/>
    </cofactor>
</comment>
<comment type="catalytic activity">
    <reaction evidence="6">
        <text>ATP + (deoxyribonucleotide)n-3'-hydroxyl + 5'-phospho-(deoxyribonucleotide)m = (deoxyribonucleotide)n+m + AMP + diphosphate.</text>
        <dbReference type="EC" id="6.5.1.1"/>
    </reaction>
</comment>
<dbReference type="GO" id="GO:0006310">
    <property type="term" value="P:DNA recombination"/>
    <property type="evidence" value="ECO:0007669"/>
    <property type="project" value="InterPro"/>
</dbReference>
<dbReference type="CDD" id="cd08041">
    <property type="entry name" value="OBF_kDNA_ligase_like"/>
    <property type="match status" value="1"/>
</dbReference>
<dbReference type="GO" id="GO:0005524">
    <property type="term" value="F:ATP binding"/>
    <property type="evidence" value="ECO:0007669"/>
    <property type="project" value="InterPro"/>
</dbReference>
<evidence type="ECO:0000256" key="3">
    <source>
        <dbReference type="ARBA" id="ARBA00022705"/>
    </source>
</evidence>
<proteinExistence type="predicted"/>
<dbReference type="OrthoDB" id="9782700at2"/>
<evidence type="ECO:0000313" key="11">
    <source>
        <dbReference type="Proteomes" id="UP000002372"/>
    </source>
</evidence>
<dbReference type="eggNOG" id="COG1793">
    <property type="taxonomic scope" value="Bacteria"/>
</dbReference>
<keyword evidence="2 9" id="KW-0436">Ligase</keyword>
<evidence type="ECO:0000256" key="4">
    <source>
        <dbReference type="ARBA" id="ARBA00022763"/>
    </source>
</evidence>
<dbReference type="GO" id="GO:0003910">
    <property type="term" value="F:DNA ligase (ATP) activity"/>
    <property type="evidence" value="ECO:0007669"/>
    <property type="project" value="UniProtKB-EC"/>
</dbReference>
<evidence type="ECO:0000259" key="8">
    <source>
        <dbReference type="Pfam" id="PF14743"/>
    </source>
</evidence>
<evidence type="ECO:0000313" key="9">
    <source>
        <dbReference type="EMBL" id="CAZ89183.1"/>
    </source>
</evidence>
<dbReference type="PANTHER" id="PTHR47810:SF1">
    <property type="entry name" value="DNA LIGASE B"/>
    <property type="match status" value="1"/>
</dbReference>
<dbReference type="Gene3D" id="3.30.470.30">
    <property type="entry name" value="DNA ligase/mRNA capping enzyme"/>
    <property type="match status" value="1"/>
</dbReference>
<dbReference type="EC" id="6.5.1.1" evidence="9"/>
<feature type="domain" description="ATP-dependent DNA ligase family profile" evidence="7">
    <location>
        <begin position="99"/>
        <end position="214"/>
    </location>
</feature>
<keyword evidence="12" id="KW-1185">Reference proteome</keyword>
<dbReference type="Gene3D" id="2.40.50.140">
    <property type="entry name" value="Nucleic acid-binding proteins"/>
    <property type="match status" value="1"/>
</dbReference>
<evidence type="ECO:0000256" key="1">
    <source>
        <dbReference type="ARBA" id="ARBA00001968"/>
    </source>
</evidence>
<dbReference type="GO" id="GO:0006260">
    <property type="term" value="P:DNA replication"/>
    <property type="evidence" value="ECO:0007669"/>
    <property type="project" value="UniProtKB-KW"/>
</dbReference>
<dbReference type="EMBL" id="CTRI01000027">
    <property type="protein sequence ID" value="CQR34928.1"/>
    <property type="molecule type" value="Genomic_DNA"/>
</dbReference>
<dbReference type="KEGG" id="thi:THI_2564"/>
<evidence type="ECO:0000256" key="5">
    <source>
        <dbReference type="ARBA" id="ARBA00023204"/>
    </source>
</evidence>
<dbReference type="HOGENOM" id="CLU_021047_0_0_4"/>
<gene>
    <name evidence="9" type="ordered locus">THI_2564</name>
    <name evidence="10" type="ORF">THICB1_50017</name>
</gene>
<evidence type="ECO:0000313" key="12">
    <source>
        <dbReference type="Proteomes" id="UP000078599"/>
    </source>
</evidence>
<dbReference type="InterPro" id="IPR029319">
    <property type="entry name" value="DNA_ligase_OB"/>
</dbReference>
<reference evidence="9" key="3">
    <citation type="submission" date="2010-07" db="EMBL/GenBank/DDBJ databases">
        <authorList>
            <person name="Genoscope - CEA"/>
        </authorList>
    </citation>
    <scope>NUCLEOTIDE SEQUENCE</scope>
    <source>
        <strain evidence="9">3As</strain>
    </source>
</reference>
<name>D6CV64_THIA3</name>
<dbReference type="Pfam" id="PF01068">
    <property type="entry name" value="DNA_ligase_A_M"/>
    <property type="match status" value="1"/>
</dbReference>
<feature type="domain" description="DNA ligase OB-like" evidence="8">
    <location>
        <begin position="228"/>
        <end position="293"/>
    </location>
</feature>
<dbReference type="InterPro" id="IPR012340">
    <property type="entry name" value="NA-bd_OB-fold"/>
</dbReference>
<evidence type="ECO:0000256" key="6">
    <source>
        <dbReference type="ARBA" id="ARBA00034003"/>
    </source>
</evidence>
<dbReference type="EMBL" id="FP475956">
    <property type="protein sequence ID" value="CAZ89183.1"/>
    <property type="molecule type" value="Genomic_DNA"/>
</dbReference>
<dbReference type="PANTHER" id="PTHR47810">
    <property type="entry name" value="DNA LIGASE"/>
    <property type="match status" value="1"/>
</dbReference>
<dbReference type="RefSeq" id="WP_013106468.1">
    <property type="nucleotide sequence ID" value="NC_014145.1"/>
</dbReference>
<reference evidence="11" key="2">
    <citation type="journal article" date="2010" name="PLoS Genet.">
        <title>Structure, function, and evolution of the Thiomonas spp. genome.</title>
        <authorList>
            <person name="Arsene-Ploetze F."/>
            <person name="Koechler S."/>
            <person name="Marchal M."/>
            <person name="Coppee J.Y."/>
            <person name="Chandler M."/>
            <person name="Bonnefoy V."/>
            <person name="Brochier-Armanet C."/>
            <person name="Barakat M."/>
            <person name="Barbe V."/>
            <person name="Battaglia-Brunet F."/>
            <person name="Bruneel O."/>
            <person name="Bryan C.G."/>
            <person name="Cleiss-Arnold J."/>
            <person name="Cruveiller S."/>
            <person name="Erhardt M."/>
            <person name="Heinrich-Salmeron A."/>
            <person name="Hommais F."/>
            <person name="Joulian C."/>
            <person name="Krin E."/>
            <person name="Lieutaud A."/>
            <person name="Lievremont D."/>
            <person name="Michel C."/>
            <person name="Muller D."/>
            <person name="Ortet P."/>
            <person name="Proux C."/>
            <person name="Siguier P."/>
            <person name="Roche D."/>
            <person name="Rouy Z."/>
            <person name="Salvignol G."/>
            <person name="Slyemi D."/>
            <person name="Talla E."/>
            <person name="Weiss S."/>
            <person name="Weissenbach J."/>
            <person name="Medigue C."/>
            <person name="Bertin P.N."/>
        </authorList>
    </citation>
    <scope>NUCLEOTIDE SEQUENCE [LARGE SCALE GENOMIC DNA]</scope>
    <source>
        <strain evidence="11">DSM 22701 / CIP 110005 / 3As</strain>
    </source>
</reference>
<dbReference type="Gene3D" id="3.30.1490.70">
    <property type="match status" value="1"/>
</dbReference>